<keyword evidence="2" id="KW-0238">DNA-binding</keyword>
<dbReference type="InterPro" id="IPR018062">
    <property type="entry name" value="HTH_AraC-typ_CS"/>
</dbReference>
<keyword evidence="3" id="KW-0804">Transcription</keyword>
<dbReference type="PROSITE" id="PS01124">
    <property type="entry name" value="HTH_ARAC_FAMILY_2"/>
    <property type="match status" value="1"/>
</dbReference>
<gene>
    <name evidence="5" type="ORF">H3H36_12140</name>
</gene>
<dbReference type="EMBL" id="JACEZS010000009">
    <property type="protein sequence ID" value="MBA5606106.1"/>
    <property type="molecule type" value="Genomic_DNA"/>
</dbReference>
<dbReference type="Pfam" id="PF01965">
    <property type="entry name" value="DJ-1_PfpI"/>
    <property type="match status" value="1"/>
</dbReference>
<evidence type="ECO:0000256" key="2">
    <source>
        <dbReference type="ARBA" id="ARBA00023125"/>
    </source>
</evidence>
<dbReference type="GO" id="GO:0003700">
    <property type="term" value="F:DNA-binding transcription factor activity"/>
    <property type="evidence" value="ECO:0007669"/>
    <property type="project" value="InterPro"/>
</dbReference>
<dbReference type="SUPFAM" id="SSF52317">
    <property type="entry name" value="Class I glutamine amidotransferase-like"/>
    <property type="match status" value="1"/>
</dbReference>
<dbReference type="SUPFAM" id="SSF46689">
    <property type="entry name" value="Homeodomain-like"/>
    <property type="match status" value="1"/>
</dbReference>
<dbReference type="AlphaFoldDB" id="A0A7W2EHM8"/>
<evidence type="ECO:0000313" key="5">
    <source>
        <dbReference type="EMBL" id="MBA5606106.1"/>
    </source>
</evidence>
<organism evidence="5 6">
    <name type="scientific">Rugamonas fusca</name>
    <dbReference type="NCBI Taxonomy" id="2758568"/>
    <lineage>
        <taxon>Bacteria</taxon>
        <taxon>Pseudomonadati</taxon>
        <taxon>Pseudomonadota</taxon>
        <taxon>Betaproteobacteria</taxon>
        <taxon>Burkholderiales</taxon>
        <taxon>Oxalobacteraceae</taxon>
        <taxon>Telluria group</taxon>
        <taxon>Rugamonas</taxon>
    </lineage>
</organism>
<dbReference type="Gene3D" id="1.10.10.60">
    <property type="entry name" value="Homeodomain-like"/>
    <property type="match status" value="1"/>
</dbReference>
<dbReference type="PROSITE" id="PS00041">
    <property type="entry name" value="HTH_ARAC_FAMILY_1"/>
    <property type="match status" value="1"/>
</dbReference>
<dbReference type="InterPro" id="IPR018060">
    <property type="entry name" value="HTH_AraC"/>
</dbReference>
<dbReference type="InterPro" id="IPR052158">
    <property type="entry name" value="INH-QAR"/>
</dbReference>
<evidence type="ECO:0000256" key="1">
    <source>
        <dbReference type="ARBA" id="ARBA00023015"/>
    </source>
</evidence>
<comment type="caution">
    <text evidence="5">The sequence shown here is derived from an EMBL/GenBank/DDBJ whole genome shotgun (WGS) entry which is preliminary data.</text>
</comment>
<dbReference type="Pfam" id="PF12833">
    <property type="entry name" value="HTH_18"/>
    <property type="match status" value="1"/>
</dbReference>
<dbReference type="Gene3D" id="3.40.50.880">
    <property type="match status" value="1"/>
</dbReference>
<sequence length="329" mass="36044">MKKIRIAVLGYHGCMPTQLFGIADVLRIAADIAQTPDIQVQVHTVALGDGEVNLAGGIGIKLKRPRGQFDVLVIPGMETSRAVRWPARLARLTPEINYIQQAFSRGTQLASICVGAFLLGEAGLLDGRTATTAWLFARNLAERYPHSRINADAMLVEDSGVITTGAVSSTFDLALHLAQRYYGAAVAATTARAALLQHQRASQAPFIDVSMYAPAEPSFSLSVSRWLEKRIAEPYDLARLAQAFHVSPRTMLRRVKQETAETPLGLLQRARVEKAKQLLLKTNLSVGRITAAVGYQDQVSFGRLFAQAIGNTPTAFRRQFRTMQIPHAR</sequence>
<keyword evidence="1" id="KW-0805">Transcription regulation</keyword>
<protein>
    <submittedName>
        <fullName evidence="5">Helix-turn-helix domain-containing protein</fullName>
    </submittedName>
</protein>
<dbReference type="RefSeq" id="WP_182217830.1">
    <property type="nucleotide sequence ID" value="NZ_JACEZS010000009.1"/>
</dbReference>
<dbReference type="PANTHER" id="PTHR43130">
    <property type="entry name" value="ARAC-FAMILY TRANSCRIPTIONAL REGULATOR"/>
    <property type="match status" value="1"/>
</dbReference>
<reference evidence="5 6" key="1">
    <citation type="submission" date="2020-07" db="EMBL/GenBank/DDBJ databases">
        <title>Novel species isolated from subtropical streams in China.</title>
        <authorList>
            <person name="Lu H."/>
        </authorList>
    </citation>
    <scope>NUCLEOTIDE SEQUENCE [LARGE SCALE GENOMIC DNA]</scope>
    <source>
        <strain evidence="5 6">FT3S</strain>
    </source>
</reference>
<dbReference type="Proteomes" id="UP000566711">
    <property type="component" value="Unassembled WGS sequence"/>
</dbReference>
<feature type="domain" description="HTH araC/xylS-type" evidence="4">
    <location>
        <begin position="221"/>
        <end position="319"/>
    </location>
</feature>
<name>A0A7W2EHM8_9BURK</name>
<accession>A0A7W2EHM8</accession>
<dbReference type="InterPro" id="IPR002818">
    <property type="entry name" value="DJ-1/PfpI"/>
</dbReference>
<evidence type="ECO:0000313" key="6">
    <source>
        <dbReference type="Proteomes" id="UP000566711"/>
    </source>
</evidence>
<evidence type="ECO:0000256" key="3">
    <source>
        <dbReference type="ARBA" id="ARBA00023163"/>
    </source>
</evidence>
<proteinExistence type="predicted"/>
<evidence type="ECO:0000259" key="4">
    <source>
        <dbReference type="PROSITE" id="PS01124"/>
    </source>
</evidence>
<dbReference type="InterPro" id="IPR029062">
    <property type="entry name" value="Class_I_gatase-like"/>
</dbReference>
<dbReference type="PANTHER" id="PTHR43130:SF11">
    <property type="entry name" value="TRANSCRIPTIONAL REGULATORY PROTEIN"/>
    <property type="match status" value="1"/>
</dbReference>
<keyword evidence="6" id="KW-1185">Reference proteome</keyword>
<dbReference type="SMART" id="SM00342">
    <property type="entry name" value="HTH_ARAC"/>
    <property type="match status" value="1"/>
</dbReference>
<dbReference type="InterPro" id="IPR009057">
    <property type="entry name" value="Homeodomain-like_sf"/>
</dbReference>
<dbReference type="GO" id="GO:0043565">
    <property type="term" value="F:sequence-specific DNA binding"/>
    <property type="evidence" value="ECO:0007669"/>
    <property type="project" value="InterPro"/>
</dbReference>